<evidence type="ECO:0000313" key="3">
    <source>
        <dbReference type="Proteomes" id="UP001305779"/>
    </source>
</evidence>
<feature type="compositionally biased region" description="Basic and acidic residues" evidence="1">
    <location>
        <begin position="78"/>
        <end position="96"/>
    </location>
</feature>
<dbReference type="Proteomes" id="UP001305779">
    <property type="component" value="Unassembled WGS sequence"/>
</dbReference>
<evidence type="ECO:0000256" key="1">
    <source>
        <dbReference type="SAM" id="MobiDB-lite"/>
    </source>
</evidence>
<feature type="compositionally biased region" description="Basic and acidic residues" evidence="1">
    <location>
        <begin position="795"/>
        <end position="809"/>
    </location>
</feature>
<feature type="compositionally biased region" description="Low complexity" evidence="1">
    <location>
        <begin position="227"/>
        <end position="236"/>
    </location>
</feature>
<dbReference type="EMBL" id="JAXOVC010000005">
    <property type="protein sequence ID" value="KAK4501112.1"/>
    <property type="molecule type" value="Genomic_DNA"/>
</dbReference>
<feature type="compositionally biased region" description="Basic and acidic residues" evidence="1">
    <location>
        <begin position="192"/>
        <end position="209"/>
    </location>
</feature>
<feature type="compositionally biased region" description="Basic and acidic residues" evidence="1">
    <location>
        <begin position="216"/>
        <end position="226"/>
    </location>
</feature>
<sequence>MDDIESYIDDRCPTVWGPPSARPRDELHNATSRSRETRQDIPRALPAGSDSRYPKGDRRLKPIDGALLRKLYQATMDEKRRAVEKEAATRRAEVQRSGDVVKPAGEEPALKGFYVPRSSNRSAKGSERVKHQKDEKPVEENANEKKEPDKKAKAEKKGKKKGEKKDHEAQAPTPTDRPASAVLQEDGVAPAQDDRGKAASVVRVEEVETKTLVVEEVSKGQDDADQGKGQQRGQQKQTKKMTKKEKKKQNKGKKELTEAKVQAEEEVLVSGGLPADNNDTGINQYGVSQEDGWIEVGEATYDTWAQKPPTPRPSSKAGTANLQPTVESVTSSRPSKREKISSKPQSPRSAHHGPSPLAEPGFAEVEKPASFVSWEEVGQGVVSDEVVKVASRIASLKSSSKVSSKHVFEGFDQGWDAPEAAAEYVTSERHSSKTERKHGSSRRSKGSAVEDQHAHSSERRSRHSKHSKHSRHSRHSRASRQSQIPGENNDVQGDQLWQEEEPEAQHFHSQERHSGHSKRTKASRHSHRSASKNDPVGDQLWQEQEPEVQHVIAREKHSRHSKHSRASRHSQTPVKSNDVLDGQLWQEEAVNTRSNASTTRTQALSAKFVAREVDPWSQDSLDQVASKHDSSKHDSKPASQLTFEELGEGWVEAPPEVPRSRVSAVSVHSKPFSFHDNKAGSQAWSQRSAEKDGNSQRSEGQFAAGTFEEIGEGWQGPDEFGAVMQSRQTSVHSKEASHKTDSWQSKARNSAEGTFEELGEGWQHPDRFEAVAQSRQTSVHSRKVSHQDWNASEQSRFRQDHPQLGRESGKASQTWEEVEEQRSGVRSTRATTRTSQSSDHDAYPEDNRPTVFAGKGWISPHPLSRSPTEMASPPQSKIVLPSQAYPHGATMTYEQWKAVQEEGLRRNISPTESHLTINARRAQSRHRFAGWGAYSSDGHRFEEVIPEDEAEDSVSGPASYRVPSMDSERSSGGLLSDERPPTQGATYVHDLGHESTWDDRRPSELNERSSRHSRVQTLSEWSHKHSGSKQAYDGSGLSGGSGSHNSRHSSSKHDSSHSHNHSSRQSSRQSGSQKSSGHGSSHHDDDGPGSTRSKTHTIGWGRLSLGTARSRQSRHQENGGHVSHRSSRHSKSAASKAQSDVWKASPHEWIESAHSHGHGRHRKSHSSRENSFSARDLATSAHWTESPHSLTHSRHHSRHTSHAHHAPSHHPSAASLSSSERMQEVMEEGRNIWSDIPQYDGTTSHREQFIARSDVSAVPTSQLYWKRYQGHGAESGAEQWE</sequence>
<feature type="compositionally biased region" description="Basic residues" evidence="1">
    <location>
        <begin position="556"/>
        <end position="568"/>
    </location>
</feature>
<protein>
    <submittedName>
        <fullName evidence="2">Uncharacterized protein</fullName>
    </submittedName>
</protein>
<feature type="compositionally biased region" description="Basic and acidic residues" evidence="1">
    <location>
        <begin position="625"/>
        <end position="636"/>
    </location>
</feature>
<feature type="compositionally biased region" description="Low complexity" evidence="1">
    <location>
        <begin position="1209"/>
        <end position="1219"/>
    </location>
</feature>
<feature type="compositionally biased region" description="Basic and acidic residues" evidence="1">
    <location>
        <begin position="503"/>
        <end position="514"/>
    </location>
</feature>
<gene>
    <name evidence="2" type="ORF">PRZ48_006918</name>
</gene>
<feature type="compositionally biased region" description="Basic residues" evidence="1">
    <location>
        <begin position="1155"/>
        <end position="1165"/>
    </location>
</feature>
<feature type="compositionally biased region" description="Basic and acidic residues" evidence="1">
    <location>
        <begin position="426"/>
        <end position="438"/>
    </location>
</feature>
<feature type="compositionally biased region" description="Basic residues" evidence="1">
    <location>
        <begin position="1122"/>
        <end position="1131"/>
    </location>
</feature>
<feature type="region of interest" description="Disordered" evidence="1">
    <location>
        <begin position="946"/>
        <end position="1225"/>
    </location>
</feature>
<feature type="compositionally biased region" description="Basic residues" evidence="1">
    <location>
        <begin position="153"/>
        <end position="162"/>
    </location>
</feature>
<feature type="compositionally biased region" description="Basic and acidic residues" evidence="1">
    <location>
        <begin position="732"/>
        <end position="741"/>
    </location>
</feature>
<feature type="compositionally biased region" description="Basic residues" evidence="1">
    <location>
        <begin position="515"/>
        <end position="530"/>
    </location>
</feature>
<comment type="caution">
    <text evidence="2">The sequence shown here is derived from an EMBL/GenBank/DDBJ whole genome shotgun (WGS) entry which is preliminary data.</text>
</comment>
<feature type="compositionally biased region" description="Low complexity" evidence="1">
    <location>
        <begin position="824"/>
        <end position="837"/>
    </location>
</feature>
<feature type="region of interest" description="Disordered" evidence="1">
    <location>
        <begin position="78"/>
        <end position="263"/>
    </location>
</feature>
<feature type="region of interest" description="Disordered" evidence="1">
    <location>
        <begin position="1"/>
        <end position="64"/>
    </location>
</feature>
<proteinExistence type="predicted"/>
<feature type="compositionally biased region" description="Basic and acidic residues" evidence="1">
    <location>
        <begin position="124"/>
        <end position="152"/>
    </location>
</feature>
<name>A0ABR0EHX7_ZASCE</name>
<feature type="compositionally biased region" description="Polar residues" evidence="1">
    <location>
        <begin position="316"/>
        <end position="333"/>
    </location>
</feature>
<feature type="compositionally biased region" description="Basic and acidic residues" evidence="1">
    <location>
        <begin position="22"/>
        <end position="41"/>
    </location>
</feature>
<feature type="compositionally biased region" description="Basic residues" evidence="1">
    <location>
        <begin position="237"/>
        <end position="251"/>
    </location>
</feature>
<feature type="compositionally biased region" description="Basic residues" evidence="1">
    <location>
        <begin position="460"/>
        <end position="478"/>
    </location>
</feature>
<feature type="compositionally biased region" description="Basic and acidic residues" evidence="1">
    <location>
        <begin position="990"/>
        <end position="1010"/>
    </location>
</feature>
<feature type="compositionally biased region" description="Basic and acidic residues" evidence="1">
    <location>
        <begin position="52"/>
        <end position="62"/>
    </location>
</feature>
<feature type="compositionally biased region" description="Basic and acidic residues" evidence="1">
    <location>
        <begin position="448"/>
        <end position="459"/>
    </location>
</feature>
<feature type="compositionally biased region" description="Polar residues" evidence="1">
    <location>
        <begin position="865"/>
        <end position="875"/>
    </location>
</feature>
<feature type="compositionally biased region" description="Basic residues" evidence="1">
    <location>
        <begin position="1191"/>
        <end position="1208"/>
    </location>
</feature>
<feature type="region of interest" description="Disordered" evidence="1">
    <location>
        <begin position="422"/>
        <end position="581"/>
    </location>
</feature>
<feature type="region of interest" description="Disordered" evidence="1">
    <location>
        <begin position="610"/>
        <end position="875"/>
    </location>
</feature>
<evidence type="ECO:0000313" key="2">
    <source>
        <dbReference type="EMBL" id="KAK4501112.1"/>
    </source>
</evidence>
<feature type="compositionally biased region" description="Low complexity" evidence="1">
    <location>
        <begin position="1063"/>
        <end position="1079"/>
    </location>
</feature>
<keyword evidence="3" id="KW-1185">Reference proteome</keyword>
<feature type="compositionally biased region" description="Basic and acidic residues" evidence="1">
    <location>
        <begin position="252"/>
        <end position="263"/>
    </location>
</feature>
<feature type="compositionally biased region" description="Basic and acidic residues" evidence="1">
    <location>
        <begin position="1145"/>
        <end position="1154"/>
    </location>
</feature>
<organism evidence="2 3">
    <name type="scientific">Zasmidium cellare</name>
    <name type="common">Wine cellar mold</name>
    <name type="synonym">Racodium cellare</name>
    <dbReference type="NCBI Taxonomy" id="395010"/>
    <lineage>
        <taxon>Eukaryota</taxon>
        <taxon>Fungi</taxon>
        <taxon>Dikarya</taxon>
        <taxon>Ascomycota</taxon>
        <taxon>Pezizomycotina</taxon>
        <taxon>Dothideomycetes</taxon>
        <taxon>Dothideomycetidae</taxon>
        <taxon>Mycosphaerellales</taxon>
        <taxon>Mycosphaerellaceae</taxon>
        <taxon>Zasmidium</taxon>
    </lineage>
</organism>
<feature type="compositionally biased region" description="Polar residues" evidence="1">
    <location>
        <begin position="742"/>
        <end position="752"/>
    </location>
</feature>
<feature type="compositionally biased region" description="Basic and acidic residues" evidence="1">
    <location>
        <begin position="838"/>
        <end position="848"/>
    </location>
</feature>
<reference evidence="2 3" key="1">
    <citation type="journal article" date="2023" name="G3 (Bethesda)">
        <title>A chromosome-level genome assembly of Zasmidium syzygii isolated from banana leaves.</title>
        <authorList>
            <person name="van Westerhoven A.C."/>
            <person name="Mehrabi R."/>
            <person name="Talebi R."/>
            <person name="Steentjes M.B.F."/>
            <person name="Corcolon B."/>
            <person name="Chong P.A."/>
            <person name="Kema G.H.J."/>
            <person name="Seidl M.F."/>
        </authorList>
    </citation>
    <scope>NUCLEOTIDE SEQUENCE [LARGE SCALE GENOMIC DNA]</scope>
    <source>
        <strain evidence="2 3">P124</strain>
    </source>
</reference>
<feature type="compositionally biased region" description="Polar residues" evidence="1">
    <location>
        <begin position="483"/>
        <end position="492"/>
    </location>
</feature>
<feature type="region of interest" description="Disordered" evidence="1">
    <location>
        <begin position="298"/>
        <end position="362"/>
    </location>
</feature>
<accession>A0ABR0EHX7</accession>